<protein>
    <recommendedName>
        <fullName evidence="4">DUF3573 domain-containing protein</fullName>
    </recommendedName>
</protein>
<evidence type="ECO:0000256" key="1">
    <source>
        <dbReference type="SAM" id="SignalP"/>
    </source>
</evidence>
<dbReference type="KEGG" id="fgu:SD28_05105"/>
<organism evidence="2 3">
    <name type="scientific">Allofrancisella guangzhouensis</name>
    <dbReference type="NCBI Taxonomy" id="594679"/>
    <lineage>
        <taxon>Bacteria</taxon>
        <taxon>Pseudomonadati</taxon>
        <taxon>Pseudomonadota</taxon>
        <taxon>Gammaproteobacteria</taxon>
        <taxon>Thiotrichales</taxon>
        <taxon>Francisellaceae</taxon>
        <taxon>Allofrancisella</taxon>
    </lineage>
</organism>
<keyword evidence="3" id="KW-1185">Reference proteome</keyword>
<keyword evidence="1" id="KW-0732">Signal</keyword>
<reference evidence="2 3" key="1">
    <citation type="submission" date="2014-12" db="EMBL/GenBank/DDBJ databases">
        <title>Complete genome sequence of Francisella guanzhouensis strain 08HL01032 isolated from air-conditioning system in China.</title>
        <authorList>
            <person name="Svensson D."/>
            <person name="Ohrman C."/>
            <person name="Backman S."/>
            <person name="Karlsson E."/>
            <person name="Nilsson E."/>
            <person name="Bystrom M."/>
            <person name="Larkeryd A."/>
            <person name="Stenberg P."/>
            <person name="Scholtz H.C."/>
            <person name="Forsman M."/>
            <person name="Sjodin A."/>
        </authorList>
    </citation>
    <scope>NUCLEOTIDE SEQUENCE [LARGE SCALE GENOMIC DNA]</scope>
    <source>
        <strain evidence="2 3">08HL01032</strain>
    </source>
</reference>
<accession>A0A0A8E4Y2</accession>
<evidence type="ECO:0008006" key="4">
    <source>
        <dbReference type="Google" id="ProtNLM"/>
    </source>
</evidence>
<evidence type="ECO:0000313" key="2">
    <source>
        <dbReference type="EMBL" id="AJC49053.1"/>
    </source>
</evidence>
<gene>
    <name evidence="2" type="ORF">SD28_05105</name>
</gene>
<dbReference type="HOGENOM" id="CLU_600977_0_0_6"/>
<feature type="chain" id="PRO_5002050200" description="DUF3573 domain-containing protein" evidence="1">
    <location>
        <begin position="20"/>
        <end position="453"/>
    </location>
</feature>
<dbReference type="RefSeq" id="WP_039124756.1">
    <property type="nucleotide sequence ID" value="NZ_CP010427.1"/>
</dbReference>
<dbReference type="Proteomes" id="UP000031104">
    <property type="component" value="Chromosome"/>
</dbReference>
<dbReference type="OrthoDB" id="5603677at2"/>
<proteinExistence type="predicted"/>
<dbReference type="EMBL" id="CP010427">
    <property type="protein sequence ID" value="AJC49053.1"/>
    <property type="molecule type" value="Genomic_DNA"/>
</dbReference>
<dbReference type="AlphaFoldDB" id="A0A0A8E4Y2"/>
<name>A0A0A8E4Y2_9GAMM</name>
<dbReference type="STRING" id="594679.SD28_05105"/>
<feature type="signal peptide" evidence="1">
    <location>
        <begin position="1"/>
        <end position="19"/>
    </location>
</feature>
<evidence type="ECO:0000313" key="3">
    <source>
        <dbReference type="Proteomes" id="UP000031104"/>
    </source>
</evidence>
<sequence length="453" mass="51170">MKKPYLIIGMLVFSNLIYAANNFSDNNPKSQPTKDQPSIENKSVVDVIEQQEGETFVPTTSFDIGKIILDYTRLNAVKLPYYQAIDNNVIFSQAMMNTQQETADPLFIMLSRQNGLLKDDYLYVGGTASFLPMWGINNISNQNLNSINNYNFEYYMLSSLGEWTSVFASINVYTDNGDWNVNPGGIYFLLGDLKRLPVFTYVALSTVNFGNFDETTNFISTLTRLYFMQSGGNVNMSYNKDGLQANVVFLAPSKNQFLQVANAYNGSAKLGFSVNMKYTYDLNTVGDYWYFGSAYSNVSGFTNKNNDNVGVVDFNFGVSVSDLEFMSEFIFTDKGVDKTTNVSGSFNLKEGFYTSLFPNLNTNNFLSSGGQVYSWSLQLNYTTRFYSKDLVPYVSYSQIQQSSTNYATLIDTGFRYNTFADAWLGFSFSYINAQANTSLQRDNLLSLYLRIFI</sequence>